<gene>
    <name evidence="1" type="ORF">SAMN04488503_2106</name>
</gene>
<evidence type="ECO:0000313" key="2">
    <source>
        <dbReference type="Proteomes" id="UP000198324"/>
    </source>
</evidence>
<name>A0A239APV3_9BACT</name>
<evidence type="ECO:0000313" key="1">
    <source>
        <dbReference type="EMBL" id="SNR96983.1"/>
    </source>
</evidence>
<dbReference type="Pfam" id="PF08899">
    <property type="entry name" value="DUF1844"/>
    <property type="match status" value="1"/>
</dbReference>
<dbReference type="OrthoDB" id="9799618at2"/>
<protein>
    <recommendedName>
        <fullName evidence="3">DUF1844 domain-containing protein</fullName>
    </recommendedName>
</protein>
<dbReference type="RefSeq" id="WP_089274332.1">
    <property type="nucleotide sequence ID" value="NZ_FZOC01000004.1"/>
</dbReference>
<dbReference type="Proteomes" id="UP000198324">
    <property type="component" value="Unassembled WGS sequence"/>
</dbReference>
<dbReference type="AlphaFoldDB" id="A0A239APV3"/>
<sequence length="96" mass="10509">MAETKSCGCGEHLMGLPEIDFSTFVLSLSSSAMVHLGEAPDPSTGTVDYQPHLAKQVIDILGMLQQKTEKGLSDEEKKLLCEMLYTLRMKYVSKAG</sequence>
<accession>A0A239APV3</accession>
<evidence type="ECO:0008006" key="3">
    <source>
        <dbReference type="Google" id="ProtNLM"/>
    </source>
</evidence>
<dbReference type="InterPro" id="IPR014995">
    <property type="entry name" value="DUF1844"/>
</dbReference>
<reference evidence="1 2" key="1">
    <citation type="submission" date="2017-06" db="EMBL/GenBank/DDBJ databases">
        <authorList>
            <person name="Kim H.J."/>
            <person name="Triplett B.A."/>
        </authorList>
    </citation>
    <scope>NUCLEOTIDE SEQUENCE [LARGE SCALE GENOMIC DNA]</scope>
    <source>
        <strain evidence="1 2">DSM 13116</strain>
    </source>
</reference>
<proteinExistence type="predicted"/>
<organism evidence="1 2">
    <name type="scientific">Humidesulfovibrio mexicanus</name>
    <dbReference type="NCBI Taxonomy" id="147047"/>
    <lineage>
        <taxon>Bacteria</taxon>
        <taxon>Pseudomonadati</taxon>
        <taxon>Thermodesulfobacteriota</taxon>
        <taxon>Desulfovibrionia</taxon>
        <taxon>Desulfovibrionales</taxon>
        <taxon>Desulfovibrionaceae</taxon>
        <taxon>Humidesulfovibrio</taxon>
    </lineage>
</organism>
<keyword evidence="2" id="KW-1185">Reference proteome</keyword>
<dbReference type="EMBL" id="FZOC01000004">
    <property type="protein sequence ID" value="SNR96983.1"/>
    <property type="molecule type" value="Genomic_DNA"/>
</dbReference>